<protein>
    <recommendedName>
        <fullName evidence="3">Scaffolding protein</fullName>
    </recommendedName>
</protein>
<evidence type="ECO:0000313" key="2">
    <source>
        <dbReference type="EMBL" id="AKH47811.1"/>
    </source>
</evidence>
<reference evidence="2" key="1">
    <citation type="journal article" date="2015" name="Front. Microbiol.">
        <title>Combining genomic sequencing methods to explore viral diversity and reveal potential virus-host interactions.</title>
        <authorList>
            <person name="Chow C.E."/>
            <person name="Winget D.M."/>
            <person name="White R.A.III."/>
            <person name="Hallam S.J."/>
            <person name="Suttle C.A."/>
        </authorList>
    </citation>
    <scope>NUCLEOTIDE SEQUENCE</scope>
    <source>
        <strain evidence="2">Oxic1_3</strain>
    </source>
</reference>
<feature type="compositionally biased region" description="Basic and acidic residues" evidence="1">
    <location>
        <begin position="151"/>
        <end position="164"/>
    </location>
</feature>
<proteinExistence type="predicted"/>
<feature type="region of interest" description="Disordered" evidence="1">
    <location>
        <begin position="135"/>
        <end position="164"/>
    </location>
</feature>
<dbReference type="EMBL" id="KR029598">
    <property type="protein sequence ID" value="AKH47811.1"/>
    <property type="molecule type" value="Genomic_DNA"/>
</dbReference>
<reference evidence="2" key="2">
    <citation type="submission" date="2015-03" db="EMBL/GenBank/DDBJ databases">
        <authorList>
            <person name="Chow C.-E.T."/>
            <person name="Winget D.M."/>
            <person name="White R.A.III."/>
            <person name="Hallam S.J."/>
            <person name="Suttle C.A."/>
        </authorList>
    </citation>
    <scope>NUCLEOTIDE SEQUENCE</scope>
    <source>
        <strain evidence="2">Oxic1_3</strain>
    </source>
</reference>
<accession>A0A0F7L9P2</accession>
<evidence type="ECO:0000256" key="1">
    <source>
        <dbReference type="SAM" id="MobiDB-lite"/>
    </source>
</evidence>
<name>A0A0F7L9P2_9VIRU</name>
<evidence type="ECO:0008006" key="3">
    <source>
        <dbReference type="Google" id="ProtNLM"/>
    </source>
</evidence>
<sequence>MENENNKEKEIVTPTIDADNSVEPSHRTEKDKAIFTFKKQSERLVELGVDPTELVKKPVSENKDEVPEWYRQEKAKEQTHTALQMADKLSDEETREQVKTYLNTRIIPSGNPEQDFKDALGAVSSSKNKQILEEMARATSPRVIASGGSGDGKHEEEFIPTEQERIFMAKPYNMTKEKILEARKKAEAKQV</sequence>
<feature type="compositionally biased region" description="Basic and acidic residues" evidence="1">
    <location>
        <begin position="1"/>
        <end position="11"/>
    </location>
</feature>
<feature type="region of interest" description="Disordered" evidence="1">
    <location>
        <begin position="1"/>
        <end position="29"/>
    </location>
</feature>
<organism evidence="2">
    <name type="scientific">uncultured marine virus</name>
    <dbReference type="NCBI Taxonomy" id="186617"/>
    <lineage>
        <taxon>Viruses</taxon>
        <taxon>environmental samples</taxon>
    </lineage>
</organism>